<dbReference type="PANTHER" id="PTHR45708:SF49">
    <property type="entry name" value="ENDOCHITINASE"/>
    <property type="match status" value="1"/>
</dbReference>
<dbReference type="InterPro" id="IPR050542">
    <property type="entry name" value="Glycosyl_Hydrlase18_Chitinase"/>
</dbReference>
<dbReference type="Proteomes" id="UP001315278">
    <property type="component" value="Unassembled WGS sequence"/>
</dbReference>
<comment type="caution">
    <text evidence="4">The sequence shown here is derived from an EMBL/GenBank/DDBJ whole genome shotgun (WGS) entry which is preliminary data.</text>
</comment>
<dbReference type="PROSITE" id="PS51910">
    <property type="entry name" value="GH18_2"/>
    <property type="match status" value="1"/>
</dbReference>
<dbReference type="SUPFAM" id="SSF51445">
    <property type="entry name" value="(Trans)glycosidases"/>
    <property type="match status" value="1"/>
</dbReference>
<evidence type="ECO:0000256" key="1">
    <source>
        <dbReference type="ARBA" id="ARBA00022801"/>
    </source>
</evidence>
<dbReference type="PANTHER" id="PTHR45708">
    <property type="entry name" value="ENDOCHITINASE"/>
    <property type="match status" value="1"/>
</dbReference>
<evidence type="ECO:0000259" key="3">
    <source>
        <dbReference type="PROSITE" id="PS51910"/>
    </source>
</evidence>
<evidence type="ECO:0000313" key="4">
    <source>
        <dbReference type="EMBL" id="MBR0795474.1"/>
    </source>
</evidence>
<dbReference type="InterPro" id="IPR017853">
    <property type="entry name" value="GH"/>
</dbReference>
<dbReference type="InterPro" id="IPR001223">
    <property type="entry name" value="Glyco_hydro18_cat"/>
</dbReference>
<evidence type="ECO:0000256" key="2">
    <source>
        <dbReference type="ARBA" id="ARBA00023295"/>
    </source>
</evidence>
<dbReference type="EMBL" id="JAFCJH010000006">
    <property type="protein sequence ID" value="MBR0795474.1"/>
    <property type="molecule type" value="Genomic_DNA"/>
</dbReference>
<keyword evidence="5" id="KW-1185">Reference proteome</keyword>
<protein>
    <recommendedName>
        <fullName evidence="3">GH18 domain-containing protein</fullName>
    </recommendedName>
</protein>
<name>A0ABS5FFM7_9BRAD</name>
<feature type="domain" description="GH18" evidence="3">
    <location>
        <begin position="12"/>
        <end position="299"/>
    </location>
</feature>
<keyword evidence="2" id="KW-0326">Glycosidase</keyword>
<accession>A0ABS5FFM7</accession>
<reference evidence="5" key="1">
    <citation type="journal article" date="2021" name="ISME J.">
        <title>Evolutionary origin and ecological implication of a unique nif island in free-living Bradyrhizobium lineages.</title>
        <authorList>
            <person name="Tao J."/>
        </authorList>
    </citation>
    <scope>NUCLEOTIDE SEQUENCE [LARGE SCALE GENOMIC DNA]</scope>
    <source>
        <strain evidence="5">SZCCT0434</strain>
    </source>
</reference>
<organism evidence="4 5">
    <name type="scientific">Bradyrhizobium jicamae</name>
    <dbReference type="NCBI Taxonomy" id="280332"/>
    <lineage>
        <taxon>Bacteria</taxon>
        <taxon>Pseudomonadati</taxon>
        <taxon>Pseudomonadota</taxon>
        <taxon>Alphaproteobacteria</taxon>
        <taxon>Hyphomicrobiales</taxon>
        <taxon>Nitrobacteraceae</taxon>
        <taxon>Bradyrhizobium</taxon>
    </lineage>
</organism>
<proteinExistence type="predicted"/>
<dbReference type="CDD" id="cd00598">
    <property type="entry name" value="GH18_chitinase-like"/>
    <property type="match status" value="1"/>
</dbReference>
<evidence type="ECO:0000313" key="5">
    <source>
        <dbReference type="Proteomes" id="UP001315278"/>
    </source>
</evidence>
<sequence>MNDAPPPYPPPRNVIYFFHDANPIPLAGIADLPYTDVILGFLIPENPGVTGLMGDGPAFTDTLQLQNDIQLLRSAGKNVLISVGGEVRSDSASKGWTSAKYKICSGEVPRLVDQIVSWVESTGANGVDIDFEDSHAFTGKAGYDGIAFLSELTSGLHQALPSGSIITHAPQTPYWDENSLYKAAYLNLHSQVGSSIAWYNNQFYNNPRYDQDAATKVASYLMVAEEIGSTKLLMGVSIDQSDEGAMIALDDMTQNVIAPLQAQFPPTPQSIEFGGVMTWEFSFDDGGAWANEIAQALGL</sequence>
<gene>
    <name evidence="4" type="ORF">JQ615_08740</name>
</gene>
<dbReference type="Pfam" id="PF00704">
    <property type="entry name" value="Glyco_hydro_18"/>
    <property type="match status" value="1"/>
</dbReference>
<dbReference type="RefSeq" id="WP_212393544.1">
    <property type="nucleotide sequence ID" value="NZ_JAFCJH010000006.1"/>
</dbReference>
<dbReference type="Gene3D" id="3.20.20.80">
    <property type="entry name" value="Glycosidases"/>
    <property type="match status" value="1"/>
</dbReference>
<keyword evidence="1" id="KW-0378">Hydrolase</keyword>